<evidence type="ECO:0000259" key="1">
    <source>
        <dbReference type="PROSITE" id="PS00028"/>
    </source>
</evidence>
<keyword evidence="3" id="KW-1185">Reference proteome</keyword>
<organism evidence="2 3">
    <name type="scientific">Tegillarca granosa</name>
    <name type="common">Malaysian cockle</name>
    <name type="synonym">Anadara granosa</name>
    <dbReference type="NCBI Taxonomy" id="220873"/>
    <lineage>
        <taxon>Eukaryota</taxon>
        <taxon>Metazoa</taxon>
        <taxon>Spiralia</taxon>
        <taxon>Lophotrochozoa</taxon>
        <taxon>Mollusca</taxon>
        <taxon>Bivalvia</taxon>
        <taxon>Autobranchia</taxon>
        <taxon>Pteriomorphia</taxon>
        <taxon>Arcoida</taxon>
        <taxon>Arcoidea</taxon>
        <taxon>Arcidae</taxon>
        <taxon>Tegillarca</taxon>
    </lineage>
</organism>
<comment type="caution">
    <text evidence="2">The sequence shown here is derived from an EMBL/GenBank/DDBJ whole genome shotgun (WGS) entry which is preliminary data.</text>
</comment>
<dbReference type="InterPro" id="IPR013087">
    <property type="entry name" value="Znf_C2H2_type"/>
</dbReference>
<sequence>MSKSDFLSWDDDKDLEYLLGDYTDYDDCDEIENDCDDDYVLDNVHLTEKCVESPKRTKANTENCESPPHKKSKVRITDTNRTLYKCPECDKCLKTIAGFRGHVLKLHNLPNVKASDHKISGVEEPKTLKEEKTSTFSDGDSFKELFHTSYTAGLEKMKVDPMAIAFASESHLKLIENAETNREFHNLLLNRYQQIFIASTVNISLLADREKLFNEFHKMRLSSELHESCLKTFSESNCSESEIINFVQWFLLDLINELLVQQLKAEQKKSSDSHGELSDNDQRILFYICGFIIRSIKKRYLRSKSETNQLKLKFVLKLISDSATTTSFVKKYAGWFDKKNRGGLYKPCDNFYLLVRELETVMRKNVDIDNLSAKSLLVTKLKEVMLESFMVKHYTVKLFGDATGIVPSVLEDVISLFLTVRGYAIARLERNKLSKTNALQKKSLLPFWAAKSPSLYAMIPGLLLSLSPTPTGTKSWYSWSGFPQQTEKFEKK</sequence>
<dbReference type="EMBL" id="JARBDR010000562">
    <property type="protein sequence ID" value="KAJ8311134.1"/>
    <property type="molecule type" value="Genomic_DNA"/>
</dbReference>
<gene>
    <name evidence="2" type="ORF">KUTeg_011312</name>
</gene>
<protein>
    <recommendedName>
        <fullName evidence="1">C2H2-type domain-containing protein</fullName>
    </recommendedName>
</protein>
<dbReference type="PROSITE" id="PS00028">
    <property type="entry name" value="ZINC_FINGER_C2H2_1"/>
    <property type="match status" value="1"/>
</dbReference>
<evidence type="ECO:0000313" key="2">
    <source>
        <dbReference type="EMBL" id="KAJ8311134.1"/>
    </source>
</evidence>
<proteinExistence type="predicted"/>
<evidence type="ECO:0000313" key="3">
    <source>
        <dbReference type="Proteomes" id="UP001217089"/>
    </source>
</evidence>
<feature type="domain" description="C2H2-type" evidence="1">
    <location>
        <begin position="86"/>
        <end position="107"/>
    </location>
</feature>
<reference evidence="2 3" key="1">
    <citation type="submission" date="2022-12" db="EMBL/GenBank/DDBJ databases">
        <title>Chromosome-level genome of Tegillarca granosa.</title>
        <authorList>
            <person name="Kim J."/>
        </authorList>
    </citation>
    <scope>NUCLEOTIDE SEQUENCE [LARGE SCALE GENOMIC DNA]</scope>
    <source>
        <strain evidence="2">Teg-2019</strain>
        <tissue evidence="2">Adductor muscle</tissue>
    </source>
</reference>
<dbReference type="Proteomes" id="UP001217089">
    <property type="component" value="Unassembled WGS sequence"/>
</dbReference>
<name>A0ABQ9F166_TEGGR</name>
<accession>A0ABQ9F166</accession>